<evidence type="ECO:0000256" key="5">
    <source>
        <dbReference type="ARBA" id="ARBA00023136"/>
    </source>
</evidence>
<evidence type="ECO:0000256" key="3">
    <source>
        <dbReference type="ARBA" id="ARBA00022737"/>
    </source>
</evidence>
<dbReference type="PANTHER" id="PTHR24270">
    <property type="entry name" value="LOW-DENSITY LIPOPROTEIN RECEPTOR-RELATED"/>
    <property type="match status" value="1"/>
</dbReference>
<keyword evidence="5 8" id="KW-0472">Membrane</keyword>
<dbReference type="SMART" id="SM00192">
    <property type="entry name" value="LDLa"/>
    <property type="match status" value="3"/>
</dbReference>
<dbReference type="InterPro" id="IPR057430">
    <property type="entry name" value="LDLRAD1_C"/>
</dbReference>
<keyword evidence="4 8" id="KW-1133">Transmembrane helix</keyword>
<evidence type="ECO:0000256" key="7">
    <source>
        <dbReference type="PROSITE-ProRule" id="PRU00124"/>
    </source>
</evidence>
<dbReference type="Pfam" id="PF25241">
    <property type="entry name" value="LDLRAD1_C"/>
    <property type="match status" value="1"/>
</dbReference>
<evidence type="ECO:0000256" key="2">
    <source>
        <dbReference type="ARBA" id="ARBA00022692"/>
    </source>
</evidence>
<feature type="transmembrane region" description="Helical" evidence="8">
    <location>
        <begin position="47"/>
        <end position="66"/>
    </location>
</feature>
<comment type="subcellular location">
    <subcellularLocation>
        <location evidence="1">Membrane</location>
        <topology evidence="1">Single-pass membrane protein</topology>
    </subcellularLocation>
</comment>
<comment type="caution">
    <text evidence="7">Lacks conserved residue(s) required for the propagation of feature annotation.</text>
</comment>
<evidence type="ECO:0000313" key="10">
    <source>
        <dbReference type="Proteomes" id="UP000694915"/>
    </source>
</evidence>
<evidence type="ECO:0000313" key="11">
    <source>
        <dbReference type="RefSeq" id="XP_026637922.1"/>
    </source>
</evidence>
<protein>
    <submittedName>
        <fullName evidence="11">Low-density lipoprotein receptor class A domain-containing protein 1</fullName>
    </submittedName>
</protein>
<gene>
    <name evidence="11" type="primary">Ldlrad1</name>
</gene>
<accession>A0ABM1U7G0</accession>
<dbReference type="PROSITE" id="PS50068">
    <property type="entry name" value="LDLRA_2"/>
    <property type="match status" value="1"/>
</dbReference>
<sequence>MSVGASNKIFPQGDAEINSAAGGKGHPGGEGCGPFCCSRRGVCLSALLLLLMAMLAALLIVATILGRPPHGPETQSCVTLTNRTGFLCHDRRHCIPAHGVCDGVRTCPHGEDEDESLCRDVPRSLPSFLLAHCGDSASWIYSDQRCDRINNCGDCSDELSPVTACSPCGPGWWRCTPTVFKYCSCIPRVLCRDHVQHCSDWSDEYACSGP</sequence>
<keyword evidence="6" id="KW-1015">Disulfide bond</keyword>
<dbReference type="InterPro" id="IPR036055">
    <property type="entry name" value="LDL_receptor-like_sf"/>
</dbReference>
<dbReference type="Proteomes" id="UP000694915">
    <property type="component" value="Chromosome 10"/>
</dbReference>
<feature type="domain" description="LDLRAD1-like C-terminal" evidence="9">
    <location>
        <begin position="166"/>
        <end position="205"/>
    </location>
</feature>
<keyword evidence="11" id="KW-0675">Receptor</keyword>
<proteinExistence type="predicted"/>
<dbReference type="GeneID" id="101987606"/>
<keyword evidence="3" id="KW-0677">Repeat</keyword>
<evidence type="ECO:0000256" key="6">
    <source>
        <dbReference type="ARBA" id="ARBA00023157"/>
    </source>
</evidence>
<dbReference type="SUPFAM" id="SSF57424">
    <property type="entry name" value="LDL receptor-like module"/>
    <property type="match status" value="2"/>
</dbReference>
<evidence type="ECO:0000256" key="1">
    <source>
        <dbReference type="ARBA" id="ARBA00004167"/>
    </source>
</evidence>
<dbReference type="RefSeq" id="XP_026637922.1">
    <property type="nucleotide sequence ID" value="XM_026782121.1"/>
</dbReference>
<evidence type="ECO:0000256" key="8">
    <source>
        <dbReference type="SAM" id="Phobius"/>
    </source>
</evidence>
<dbReference type="InterPro" id="IPR050685">
    <property type="entry name" value="LDLR"/>
</dbReference>
<evidence type="ECO:0000259" key="9">
    <source>
        <dbReference type="Pfam" id="PF25241"/>
    </source>
</evidence>
<reference evidence="11" key="1">
    <citation type="submission" date="2025-08" db="UniProtKB">
        <authorList>
            <consortium name="RefSeq"/>
        </authorList>
    </citation>
    <scope>IDENTIFICATION</scope>
</reference>
<name>A0ABM1U7G0_MICOH</name>
<keyword evidence="11" id="KW-0449">Lipoprotein</keyword>
<keyword evidence="2 8" id="KW-0812">Transmembrane</keyword>
<evidence type="ECO:0000256" key="4">
    <source>
        <dbReference type="ARBA" id="ARBA00022989"/>
    </source>
</evidence>
<keyword evidence="10" id="KW-1185">Reference proteome</keyword>
<dbReference type="InterPro" id="IPR002172">
    <property type="entry name" value="LDrepeatLR_classA_rpt"/>
</dbReference>
<dbReference type="PRINTS" id="PR00261">
    <property type="entry name" value="LDLRECEPTOR"/>
</dbReference>
<dbReference type="Gene3D" id="4.10.400.10">
    <property type="entry name" value="Low-density Lipoprotein Receptor"/>
    <property type="match status" value="1"/>
</dbReference>
<organism evidence="10 11">
    <name type="scientific">Microtus ochrogaster</name>
    <name type="common">Prairie vole</name>
    <dbReference type="NCBI Taxonomy" id="79684"/>
    <lineage>
        <taxon>Eukaryota</taxon>
        <taxon>Metazoa</taxon>
        <taxon>Chordata</taxon>
        <taxon>Craniata</taxon>
        <taxon>Vertebrata</taxon>
        <taxon>Euteleostomi</taxon>
        <taxon>Mammalia</taxon>
        <taxon>Eutheria</taxon>
        <taxon>Euarchontoglires</taxon>
        <taxon>Glires</taxon>
        <taxon>Rodentia</taxon>
        <taxon>Myomorpha</taxon>
        <taxon>Muroidea</taxon>
        <taxon>Cricetidae</taxon>
        <taxon>Arvicolinae</taxon>
        <taxon>Microtus</taxon>
    </lineage>
</organism>
<dbReference type="Pfam" id="PF00057">
    <property type="entry name" value="Ldl_recept_a"/>
    <property type="match status" value="1"/>
</dbReference>